<dbReference type="EMBL" id="AZST01000633">
    <property type="protein sequence ID" value="KEP47863.1"/>
    <property type="molecule type" value="Genomic_DNA"/>
</dbReference>
<evidence type="ECO:0000313" key="2">
    <source>
        <dbReference type="EMBL" id="KEP47863.1"/>
    </source>
</evidence>
<reference evidence="2 3" key="1">
    <citation type="submission" date="2013-12" db="EMBL/GenBank/DDBJ databases">
        <authorList>
            <person name="Cubeta M."/>
            <person name="Pakala S."/>
            <person name="Fedorova N."/>
            <person name="Thomas E."/>
            <person name="Dean R."/>
            <person name="Jabaji S."/>
            <person name="Neate S."/>
            <person name="Toda T."/>
            <person name="Tavantzis S."/>
            <person name="Vilgalys R."/>
            <person name="Bharathan N."/>
            <person name="Pakala S."/>
            <person name="Losada L.S."/>
            <person name="Zafar N."/>
            <person name="Nierman W."/>
        </authorList>
    </citation>
    <scope>NUCLEOTIDE SEQUENCE [LARGE SCALE GENOMIC DNA]</scope>
    <source>
        <strain evidence="2 3">123E</strain>
    </source>
</reference>
<feature type="region of interest" description="Disordered" evidence="1">
    <location>
        <begin position="240"/>
        <end position="309"/>
    </location>
</feature>
<evidence type="ECO:0000313" key="3">
    <source>
        <dbReference type="Proteomes" id="UP000027456"/>
    </source>
</evidence>
<accession>A0A074RT73</accession>
<protein>
    <submittedName>
        <fullName evidence="2">Uncharacterized protein</fullName>
    </submittedName>
</protein>
<sequence>MPYAYATGETRVWTAHDERELKAEHKRATRATRKHLKDLQVEASAQAEQEQSPGAEDRKFMDKLLRRRNTSNLHDREASRGVNPADILPEKRPVTPKAKQSQEGGSHWWSRGHRQTSSQSSQAKVEREPYTPLGVANRTLPAPPVPPRFDLIQSPPDRVRRKSEHDAAARRRARERALYHLETDHDIRRFVVLDKPNDPPIQLKPGTWIPGQINAVDFSREVVAADKRVDVDEFGSLTTPHLVDRFPAPPRSLPPRKSAPRSPLPAPPGPAYTHLPPTRPLNIVPRHKHRDVRDIPIPPIPAELEKSNRDSFLELRRKRSCRV</sequence>
<organism evidence="2 3">
    <name type="scientific">Rhizoctonia solani 123E</name>
    <dbReference type="NCBI Taxonomy" id="1423351"/>
    <lineage>
        <taxon>Eukaryota</taxon>
        <taxon>Fungi</taxon>
        <taxon>Dikarya</taxon>
        <taxon>Basidiomycota</taxon>
        <taxon>Agaricomycotina</taxon>
        <taxon>Agaricomycetes</taxon>
        <taxon>Cantharellales</taxon>
        <taxon>Ceratobasidiaceae</taxon>
        <taxon>Rhizoctonia</taxon>
    </lineage>
</organism>
<keyword evidence="3" id="KW-1185">Reference proteome</keyword>
<gene>
    <name evidence="2" type="ORF">V565_141450</name>
</gene>
<dbReference type="OrthoDB" id="3240285at2759"/>
<dbReference type="Proteomes" id="UP000027456">
    <property type="component" value="Unassembled WGS sequence"/>
</dbReference>
<name>A0A074RT73_9AGAM</name>
<feature type="compositionally biased region" description="Low complexity" evidence="1">
    <location>
        <begin position="42"/>
        <end position="52"/>
    </location>
</feature>
<comment type="caution">
    <text evidence="2">The sequence shown here is derived from an EMBL/GenBank/DDBJ whole genome shotgun (WGS) entry which is preliminary data.</text>
</comment>
<evidence type="ECO:0000256" key="1">
    <source>
        <dbReference type="SAM" id="MobiDB-lite"/>
    </source>
</evidence>
<proteinExistence type="predicted"/>
<dbReference type="AlphaFoldDB" id="A0A074RT73"/>
<feature type="region of interest" description="Disordered" evidence="1">
    <location>
        <begin position="40"/>
        <end position="167"/>
    </location>
</feature>
<feature type="compositionally biased region" description="Basic and acidic residues" evidence="1">
    <location>
        <begin position="55"/>
        <end position="64"/>
    </location>
</feature>
<dbReference type="HOGENOM" id="CLU_860932_0_0_1"/>